<protein>
    <submittedName>
        <fullName evidence="1">Uncharacterized protein</fullName>
    </submittedName>
</protein>
<organism evidence="1 2">
    <name type="scientific">candidate division MSBL1 archaeon SCGC-AAA259O05</name>
    <dbReference type="NCBI Taxonomy" id="1698271"/>
    <lineage>
        <taxon>Archaea</taxon>
        <taxon>Methanobacteriati</taxon>
        <taxon>Methanobacteriota</taxon>
        <taxon>candidate division MSBL1</taxon>
    </lineage>
</organism>
<evidence type="ECO:0000313" key="2">
    <source>
        <dbReference type="Proteomes" id="UP000070344"/>
    </source>
</evidence>
<dbReference type="Proteomes" id="UP000070344">
    <property type="component" value="Unassembled WGS sequence"/>
</dbReference>
<keyword evidence="2" id="KW-1185">Reference proteome</keyword>
<sequence>MGMLSASKDQPPIGFLIRLLCFRAFRHSEGHITLFGEYERTHSIFLEIEFFTNTTGDKVYPCFTRGILERIGWRGLEFRAPEYLKFCRKK</sequence>
<proteinExistence type="predicted"/>
<gene>
    <name evidence="1" type="ORF">AKJ41_05670</name>
</gene>
<accession>A0A133UYL9</accession>
<dbReference type="AlphaFoldDB" id="A0A133UYL9"/>
<reference evidence="1 2" key="1">
    <citation type="journal article" date="2016" name="Sci. Rep.">
        <title>Metabolic traits of an uncultured archaeal lineage -MSBL1- from brine pools of the Red Sea.</title>
        <authorList>
            <person name="Mwirichia R."/>
            <person name="Alam I."/>
            <person name="Rashid M."/>
            <person name="Vinu M."/>
            <person name="Ba-Alawi W."/>
            <person name="Anthony Kamau A."/>
            <person name="Kamanda Ngugi D."/>
            <person name="Goker M."/>
            <person name="Klenk H.P."/>
            <person name="Bajic V."/>
            <person name="Stingl U."/>
        </authorList>
    </citation>
    <scope>NUCLEOTIDE SEQUENCE [LARGE SCALE GENOMIC DNA]</scope>
    <source>
        <strain evidence="1">SCGC-AAA259O05</strain>
    </source>
</reference>
<evidence type="ECO:0000313" key="1">
    <source>
        <dbReference type="EMBL" id="KXA99296.1"/>
    </source>
</evidence>
<comment type="caution">
    <text evidence="1">The sequence shown here is derived from an EMBL/GenBank/DDBJ whole genome shotgun (WGS) entry which is preliminary data.</text>
</comment>
<dbReference type="EMBL" id="LHXV01000097">
    <property type="protein sequence ID" value="KXA99296.1"/>
    <property type="molecule type" value="Genomic_DNA"/>
</dbReference>
<name>A0A133UYL9_9EURY</name>